<keyword evidence="8 11" id="KW-0675">Receptor</keyword>
<name>A0A151X175_9HYME</name>
<dbReference type="AlphaFoldDB" id="A0A151X175"/>
<keyword evidence="6 10" id="KW-1133">Transmembrane helix</keyword>
<dbReference type="PANTHER" id="PTHR21137">
    <property type="entry name" value="ODORANT RECEPTOR"/>
    <property type="match status" value="1"/>
</dbReference>
<keyword evidence="3" id="KW-0716">Sensory transduction</keyword>
<evidence type="ECO:0000256" key="8">
    <source>
        <dbReference type="ARBA" id="ARBA00023170"/>
    </source>
</evidence>
<sequence>MEHTLERAEPYEKKIYQRYIDRCAMFYVSSTAAVFLGAGIGVIVPLTAVDQIFPTEAKYPFNVEHEPIKTIIFVHQFIAVWQCFSTVCIGSFVGLFIWFSAARFEVLSHQFRMITNIYDITVCVRQHIKLLRYAQEVVIAFRSVLLTIMIICTWAIVASGLTIVSFMALCTSGLMEVYACAWPADYLKDTSTNVAQAIYESSWYNHDKIFQKNLNFILLRSQTPTTVSVSILPALSLQFYASVRKVTLKEVISVVKLSLFPIWSWPEPHNATKLKMFCVKLHHCLGIIVVISLQIPLMYGIINNLDEPTTLTKQVLMLSSVVHAMFNFIFHTVNYHHIQNVTFEMIQFYDLMKLHEEIVIQRYIDKCITFHGTSIFIFYWLTFTAIAVIPTLEHQPFPTSAEYPFDVSYQPLKAIIFIQQSIAGIMVAGQLCINVYMALLLWFTSARFEMLTEELKKVTNVYQLFECIKKHQKLLKYAKEVTICVRPFAFITICCSSVGLIVIFLLFISHQPVLLIVQFFGMSIIGISEVFMYTWPAEHLMYMSKYVAETAFHMLENNHLIKMWKCLQIIIMRSQKPVTISIPCLLPILSLNYFTSVRRLHCKLV</sequence>
<evidence type="ECO:0000256" key="1">
    <source>
        <dbReference type="ARBA" id="ARBA00004651"/>
    </source>
</evidence>
<dbReference type="GO" id="GO:0005886">
    <property type="term" value="C:plasma membrane"/>
    <property type="evidence" value="ECO:0007669"/>
    <property type="project" value="UniProtKB-SubCell"/>
</dbReference>
<organism evidence="11 12">
    <name type="scientific">Mycetomoellerius zeteki</name>
    <dbReference type="NCBI Taxonomy" id="64791"/>
    <lineage>
        <taxon>Eukaryota</taxon>
        <taxon>Metazoa</taxon>
        <taxon>Ecdysozoa</taxon>
        <taxon>Arthropoda</taxon>
        <taxon>Hexapoda</taxon>
        <taxon>Insecta</taxon>
        <taxon>Pterygota</taxon>
        <taxon>Neoptera</taxon>
        <taxon>Endopterygota</taxon>
        <taxon>Hymenoptera</taxon>
        <taxon>Apocrita</taxon>
        <taxon>Aculeata</taxon>
        <taxon>Formicoidea</taxon>
        <taxon>Formicidae</taxon>
        <taxon>Myrmicinae</taxon>
        <taxon>Mycetomoellerius</taxon>
    </lineage>
</organism>
<feature type="transmembrane region" description="Helical" evidence="10">
    <location>
        <begin position="137"/>
        <end position="157"/>
    </location>
</feature>
<gene>
    <name evidence="11" type="ORF">ALC60_07019</name>
</gene>
<feature type="transmembrane region" description="Helical" evidence="10">
    <location>
        <begin position="483"/>
        <end position="508"/>
    </location>
</feature>
<evidence type="ECO:0000256" key="10">
    <source>
        <dbReference type="SAM" id="Phobius"/>
    </source>
</evidence>
<feature type="transmembrane region" description="Helical" evidence="10">
    <location>
        <begin position="24"/>
        <end position="48"/>
    </location>
</feature>
<dbReference type="GO" id="GO:0007165">
    <property type="term" value="P:signal transduction"/>
    <property type="evidence" value="ECO:0007669"/>
    <property type="project" value="UniProtKB-KW"/>
</dbReference>
<feature type="transmembrane region" description="Helical" evidence="10">
    <location>
        <begin position="163"/>
        <end position="181"/>
    </location>
</feature>
<dbReference type="GO" id="GO:0004984">
    <property type="term" value="F:olfactory receptor activity"/>
    <property type="evidence" value="ECO:0007669"/>
    <property type="project" value="InterPro"/>
</dbReference>
<feature type="transmembrane region" description="Helical" evidence="10">
    <location>
        <begin position="514"/>
        <end position="535"/>
    </location>
</feature>
<evidence type="ECO:0000256" key="9">
    <source>
        <dbReference type="ARBA" id="ARBA00023224"/>
    </source>
</evidence>
<keyword evidence="9" id="KW-0807">Transducer</keyword>
<feature type="transmembrane region" description="Helical" evidence="10">
    <location>
        <begin position="314"/>
        <end position="333"/>
    </location>
</feature>
<keyword evidence="2" id="KW-1003">Cell membrane</keyword>
<evidence type="ECO:0000256" key="7">
    <source>
        <dbReference type="ARBA" id="ARBA00023136"/>
    </source>
</evidence>
<reference evidence="11 12" key="1">
    <citation type="submission" date="2015-09" db="EMBL/GenBank/DDBJ databases">
        <title>Trachymyrmex zeteki WGS genome.</title>
        <authorList>
            <person name="Nygaard S."/>
            <person name="Hu H."/>
            <person name="Boomsma J."/>
            <person name="Zhang G."/>
        </authorList>
    </citation>
    <scope>NUCLEOTIDE SEQUENCE [LARGE SCALE GENOMIC DNA]</scope>
    <source>
        <strain evidence="11">Tzet28-1</strain>
        <tissue evidence="11">Whole body</tissue>
    </source>
</reference>
<feature type="transmembrane region" description="Helical" evidence="10">
    <location>
        <begin position="368"/>
        <end position="392"/>
    </location>
</feature>
<dbReference type="GO" id="GO:0005549">
    <property type="term" value="F:odorant binding"/>
    <property type="evidence" value="ECO:0007669"/>
    <property type="project" value="InterPro"/>
</dbReference>
<comment type="subcellular location">
    <subcellularLocation>
        <location evidence="1">Cell membrane</location>
        <topology evidence="1">Multi-pass membrane protein</topology>
    </subcellularLocation>
</comment>
<dbReference type="Proteomes" id="UP000075809">
    <property type="component" value="Unassembled WGS sequence"/>
</dbReference>
<keyword evidence="4 10" id="KW-0812">Transmembrane</keyword>
<keyword evidence="5" id="KW-0552">Olfaction</keyword>
<evidence type="ECO:0000256" key="5">
    <source>
        <dbReference type="ARBA" id="ARBA00022725"/>
    </source>
</evidence>
<evidence type="ECO:0000313" key="12">
    <source>
        <dbReference type="Proteomes" id="UP000075809"/>
    </source>
</evidence>
<feature type="transmembrane region" description="Helical" evidence="10">
    <location>
        <begin position="412"/>
        <end position="443"/>
    </location>
</feature>
<dbReference type="InterPro" id="IPR004117">
    <property type="entry name" value="7tm6_olfct_rcpt"/>
</dbReference>
<evidence type="ECO:0000256" key="3">
    <source>
        <dbReference type="ARBA" id="ARBA00022606"/>
    </source>
</evidence>
<feature type="transmembrane region" description="Helical" evidence="10">
    <location>
        <begin position="68"/>
        <end position="99"/>
    </location>
</feature>
<keyword evidence="12" id="KW-1185">Reference proteome</keyword>
<keyword evidence="7 10" id="KW-0472">Membrane</keyword>
<dbReference type="PANTHER" id="PTHR21137:SF35">
    <property type="entry name" value="ODORANT RECEPTOR 19A-RELATED"/>
    <property type="match status" value="1"/>
</dbReference>
<evidence type="ECO:0000256" key="2">
    <source>
        <dbReference type="ARBA" id="ARBA00022475"/>
    </source>
</evidence>
<accession>A0A151X175</accession>
<evidence type="ECO:0000256" key="4">
    <source>
        <dbReference type="ARBA" id="ARBA00022692"/>
    </source>
</evidence>
<evidence type="ECO:0000313" key="11">
    <source>
        <dbReference type="EMBL" id="KYQ54147.1"/>
    </source>
</evidence>
<proteinExistence type="predicted"/>
<dbReference type="EMBL" id="KQ982588">
    <property type="protein sequence ID" value="KYQ54147.1"/>
    <property type="molecule type" value="Genomic_DNA"/>
</dbReference>
<dbReference type="Pfam" id="PF02949">
    <property type="entry name" value="7tm_6"/>
    <property type="match status" value="2"/>
</dbReference>
<protein>
    <submittedName>
        <fullName evidence="11">Odorant receptor 49b</fullName>
    </submittedName>
</protein>
<feature type="transmembrane region" description="Helical" evidence="10">
    <location>
        <begin position="283"/>
        <end position="302"/>
    </location>
</feature>
<evidence type="ECO:0000256" key="6">
    <source>
        <dbReference type="ARBA" id="ARBA00022989"/>
    </source>
</evidence>
<dbReference type="STRING" id="64791.A0A151X175"/>